<dbReference type="Proteomes" id="UP001374579">
    <property type="component" value="Unassembled WGS sequence"/>
</dbReference>
<evidence type="ECO:0000256" key="5">
    <source>
        <dbReference type="ARBA" id="ARBA00022837"/>
    </source>
</evidence>
<keyword evidence="6" id="KW-0325">Glycoprotein</keyword>
<name>A0AAN9BMF3_9CAEN</name>
<gene>
    <name evidence="9" type="ORF">V1264_016062</name>
</gene>
<organism evidence="9 10">
    <name type="scientific">Littorina saxatilis</name>
    <dbReference type="NCBI Taxonomy" id="31220"/>
    <lineage>
        <taxon>Eukaryota</taxon>
        <taxon>Metazoa</taxon>
        <taxon>Spiralia</taxon>
        <taxon>Lophotrochozoa</taxon>
        <taxon>Mollusca</taxon>
        <taxon>Gastropoda</taxon>
        <taxon>Caenogastropoda</taxon>
        <taxon>Littorinimorpha</taxon>
        <taxon>Littorinoidea</taxon>
        <taxon>Littorinidae</taxon>
        <taxon>Littorina</taxon>
    </lineage>
</organism>
<keyword evidence="5" id="KW-0106">Calcium</keyword>
<dbReference type="EMBL" id="JBAMIC010000004">
    <property type="protein sequence ID" value="KAK7108307.1"/>
    <property type="molecule type" value="Genomic_DNA"/>
</dbReference>
<evidence type="ECO:0000256" key="3">
    <source>
        <dbReference type="ARBA" id="ARBA00022723"/>
    </source>
</evidence>
<comment type="similarity">
    <text evidence="2">Belongs to the sulfatase family.</text>
</comment>
<dbReference type="GO" id="GO:0008484">
    <property type="term" value="F:sulfuric ester hydrolase activity"/>
    <property type="evidence" value="ECO:0007669"/>
    <property type="project" value="InterPro"/>
</dbReference>
<dbReference type="SUPFAM" id="SSF53649">
    <property type="entry name" value="Alkaline phosphatase-like"/>
    <property type="match status" value="1"/>
</dbReference>
<feature type="domain" description="Sulfatase N-terminal" evidence="8">
    <location>
        <begin position="28"/>
        <end position="339"/>
    </location>
</feature>
<keyword evidence="10" id="KW-1185">Reference proteome</keyword>
<comment type="cofactor">
    <cofactor evidence="1">
        <name>Ca(2+)</name>
        <dbReference type="ChEBI" id="CHEBI:29108"/>
    </cofactor>
</comment>
<dbReference type="PANTHER" id="PTHR10342">
    <property type="entry name" value="ARYLSULFATASE"/>
    <property type="match status" value="1"/>
</dbReference>
<keyword evidence="7" id="KW-0732">Signal</keyword>
<keyword evidence="3" id="KW-0479">Metal-binding</keyword>
<dbReference type="Pfam" id="PF00884">
    <property type="entry name" value="Sulfatase"/>
    <property type="match status" value="1"/>
</dbReference>
<evidence type="ECO:0000256" key="7">
    <source>
        <dbReference type="SAM" id="SignalP"/>
    </source>
</evidence>
<dbReference type="InterPro" id="IPR047115">
    <property type="entry name" value="ARSB"/>
</dbReference>
<evidence type="ECO:0000259" key="8">
    <source>
        <dbReference type="Pfam" id="PF00884"/>
    </source>
</evidence>
<dbReference type="AlphaFoldDB" id="A0AAN9BMF3"/>
<evidence type="ECO:0000313" key="9">
    <source>
        <dbReference type="EMBL" id="KAK7108307.1"/>
    </source>
</evidence>
<evidence type="ECO:0000256" key="2">
    <source>
        <dbReference type="ARBA" id="ARBA00008779"/>
    </source>
</evidence>
<proteinExistence type="inferred from homology"/>
<evidence type="ECO:0000313" key="10">
    <source>
        <dbReference type="Proteomes" id="UP001374579"/>
    </source>
</evidence>
<dbReference type="PROSITE" id="PS51257">
    <property type="entry name" value="PROKAR_LIPOPROTEIN"/>
    <property type="match status" value="1"/>
</dbReference>
<dbReference type="InterPro" id="IPR017850">
    <property type="entry name" value="Alkaline_phosphatase_core_sf"/>
</dbReference>
<dbReference type="Gene3D" id="3.40.720.10">
    <property type="entry name" value="Alkaline Phosphatase, subunit A"/>
    <property type="match status" value="1"/>
</dbReference>
<protein>
    <recommendedName>
        <fullName evidence="8">Sulfatase N-terminal domain-containing protein</fullName>
    </recommendedName>
</protein>
<dbReference type="GO" id="GO:0046872">
    <property type="term" value="F:metal ion binding"/>
    <property type="evidence" value="ECO:0007669"/>
    <property type="project" value="UniProtKB-KW"/>
</dbReference>
<reference evidence="9 10" key="1">
    <citation type="submission" date="2024-02" db="EMBL/GenBank/DDBJ databases">
        <title>Chromosome-scale genome assembly of the rough periwinkle Littorina saxatilis.</title>
        <authorList>
            <person name="De Jode A."/>
            <person name="Faria R."/>
            <person name="Formenti G."/>
            <person name="Sims Y."/>
            <person name="Smith T.P."/>
            <person name="Tracey A."/>
            <person name="Wood J.M.D."/>
            <person name="Zagrodzka Z.B."/>
            <person name="Johannesson K."/>
            <person name="Butlin R.K."/>
            <person name="Leder E.H."/>
        </authorList>
    </citation>
    <scope>NUCLEOTIDE SEQUENCE [LARGE SCALE GENOMIC DNA]</scope>
    <source>
        <strain evidence="9">Snail1</strain>
        <tissue evidence="9">Muscle</tissue>
    </source>
</reference>
<dbReference type="PROSITE" id="PS00149">
    <property type="entry name" value="SULFATASE_2"/>
    <property type="match status" value="1"/>
</dbReference>
<evidence type="ECO:0000256" key="4">
    <source>
        <dbReference type="ARBA" id="ARBA00022801"/>
    </source>
</evidence>
<keyword evidence="4" id="KW-0378">Hydrolase</keyword>
<evidence type="ECO:0000256" key="1">
    <source>
        <dbReference type="ARBA" id="ARBA00001913"/>
    </source>
</evidence>
<evidence type="ECO:0000256" key="6">
    <source>
        <dbReference type="ARBA" id="ARBA00023180"/>
    </source>
</evidence>
<sequence length="516" mass="57741">MTRTLKHILAACLLLMTLLPSSMGCQKPNIVLILLQEAGWGDFESHDPIMRTPNIKKLREEGLFLSQSYVQPMCGPTIAALMSGRYPHTFGCMEGKGMTELTKFWVNETFTLLPQELKTLGYSTHLVGKWHLGFCHPGLMPQARGFDTFYGQMLGGHKSQYYHNSTDGIYDFWEGRNIDWTAEGHYKTDLYNARALKVLNETDSSKPFFLFLSHYVGHKPFEVPQHYRDTFCSHVTNEKRKTQCAMFAAADQGIGQIVQALKDKGVYDNTVILTMSDNGGPALEGGSVNWPLRGTKQTIFEGGTRSYTVFKAPGLTATNVTWSGLIHAIDWLPTLLGIAEGPQPNYIHGHDLWPNLQRNEPSARNEFIYAVNDFDRRKHSAFRYKQWKLIKGRGGSAAKSGWFPPFQLYNQYPFGGLDKTKFTNESKLYNLDTDPSERNNTYSDPNNAALLVTMEAKIKEYLVGEPGAKEGLYPLQPFAFYPVSSGDNVDQTGALATCFCQPPGLAGSTDCPTTTN</sequence>
<feature type="signal peptide" evidence="7">
    <location>
        <begin position="1"/>
        <end position="24"/>
    </location>
</feature>
<feature type="chain" id="PRO_5042823815" description="Sulfatase N-terminal domain-containing protein" evidence="7">
    <location>
        <begin position="25"/>
        <end position="516"/>
    </location>
</feature>
<dbReference type="PANTHER" id="PTHR10342:SF274">
    <property type="entry name" value="ARYLSULFATASE B"/>
    <property type="match status" value="1"/>
</dbReference>
<accession>A0AAN9BMF3</accession>
<dbReference type="InterPro" id="IPR000917">
    <property type="entry name" value="Sulfatase_N"/>
</dbReference>
<dbReference type="InterPro" id="IPR024607">
    <property type="entry name" value="Sulfatase_CS"/>
</dbReference>
<dbReference type="Gene3D" id="3.30.1120.10">
    <property type="match status" value="1"/>
</dbReference>
<dbReference type="CDD" id="cd16029">
    <property type="entry name" value="4-S"/>
    <property type="match status" value="1"/>
</dbReference>
<comment type="caution">
    <text evidence="9">The sequence shown here is derived from an EMBL/GenBank/DDBJ whole genome shotgun (WGS) entry which is preliminary data.</text>
</comment>